<evidence type="ECO:0000256" key="1">
    <source>
        <dbReference type="ARBA" id="ARBA00004196"/>
    </source>
</evidence>
<dbReference type="AlphaFoldDB" id="A0A4R6WVE8"/>
<comment type="subcellular location">
    <subcellularLocation>
        <location evidence="1">Cell envelope</location>
    </subcellularLocation>
</comment>
<evidence type="ECO:0000256" key="3">
    <source>
        <dbReference type="ARBA" id="ARBA00022729"/>
    </source>
</evidence>
<dbReference type="InterPro" id="IPR028082">
    <property type="entry name" value="Peripla_BP_I"/>
</dbReference>
<dbReference type="EMBL" id="SNYW01000007">
    <property type="protein sequence ID" value="TDQ83286.1"/>
    <property type="molecule type" value="Genomic_DNA"/>
</dbReference>
<gene>
    <name evidence="6" type="ORF">A8950_1572</name>
</gene>
<organism evidence="6 7">
    <name type="scientific">Dongia mobilis</name>
    <dbReference type="NCBI Taxonomy" id="578943"/>
    <lineage>
        <taxon>Bacteria</taxon>
        <taxon>Pseudomonadati</taxon>
        <taxon>Pseudomonadota</taxon>
        <taxon>Alphaproteobacteria</taxon>
        <taxon>Rhodospirillales</taxon>
        <taxon>Dongiaceae</taxon>
        <taxon>Dongia</taxon>
    </lineage>
</organism>
<keyword evidence="3 4" id="KW-0732">Signal</keyword>
<evidence type="ECO:0000259" key="5">
    <source>
        <dbReference type="Pfam" id="PF13407"/>
    </source>
</evidence>
<dbReference type="SUPFAM" id="SSF53822">
    <property type="entry name" value="Periplasmic binding protein-like I"/>
    <property type="match status" value="1"/>
</dbReference>
<evidence type="ECO:0000313" key="6">
    <source>
        <dbReference type="EMBL" id="TDQ83286.1"/>
    </source>
</evidence>
<name>A0A4R6WVE8_9PROT</name>
<dbReference type="InterPro" id="IPR025997">
    <property type="entry name" value="SBP_2_dom"/>
</dbReference>
<accession>A0A4R6WVE8</accession>
<evidence type="ECO:0000256" key="4">
    <source>
        <dbReference type="SAM" id="SignalP"/>
    </source>
</evidence>
<proteinExistence type="inferred from homology"/>
<feature type="domain" description="Periplasmic binding protein" evidence="5">
    <location>
        <begin position="26"/>
        <end position="305"/>
    </location>
</feature>
<keyword evidence="7" id="KW-1185">Reference proteome</keyword>
<comment type="caution">
    <text evidence="6">The sequence shown here is derived from an EMBL/GenBank/DDBJ whole genome shotgun (WGS) entry which is preliminary data.</text>
</comment>
<evidence type="ECO:0000256" key="2">
    <source>
        <dbReference type="ARBA" id="ARBA00007639"/>
    </source>
</evidence>
<comment type="similarity">
    <text evidence="2">Belongs to the bacterial solute-binding protein 2 family.</text>
</comment>
<reference evidence="6 7" key="1">
    <citation type="submission" date="2019-03" db="EMBL/GenBank/DDBJ databases">
        <title>Genomic Encyclopedia of Type Strains, Phase III (KMG-III): the genomes of soil and plant-associated and newly described type strains.</title>
        <authorList>
            <person name="Whitman W."/>
        </authorList>
    </citation>
    <scope>NUCLEOTIDE SEQUENCE [LARGE SCALE GENOMIC DNA]</scope>
    <source>
        <strain evidence="6 7">CGMCC 1.7660</strain>
    </source>
</reference>
<sequence>MPIRLLLATGIFLVALSATALAETRIVFINPGKQDEFFWPAVTDTMRAAAEQFGYDLDVHYAERDAQAMIRLGLAAIKGEERPDILILVNEFQAAPDIVKAANEAGISVLMLLNAFVGQQAQEMGAPGVKYPHWIGSLVPSNRGAGLRMAQSLSRCMNDQPAHMAGGKHHVLVLSGDGRTPASLERTAGMHAALNATHDVVVDRHYQTNWQAPDADRLTRNYLDWAAAHSIAPAGIWAANDALAIGALAVVEERGLVPGRDICIVGLNWSPEAVDLVRQNRMVATDGGHFLAGAWAMVMISDYLDKPPGSRQPIGDASFEMAQIDGDNVERFLSRLADRDWRRIPFHIFKRGAAGYDFSLERILDQLGD</sequence>
<dbReference type="Proteomes" id="UP000295783">
    <property type="component" value="Unassembled WGS sequence"/>
</dbReference>
<dbReference type="PANTHER" id="PTHR46847:SF2">
    <property type="entry name" value="ABC TRANSPORTER SUGAR-BINDING PROTEIN"/>
    <property type="match status" value="1"/>
</dbReference>
<feature type="chain" id="PRO_5020596427" evidence="4">
    <location>
        <begin position="23"/>
        <end position="369"/>
    </location>
</feature>
<dbReference type="PANTHER" id="PTHR46847">
    <property type="entry name" value="D-ALLOSE-BINDING PERIPLASMIC PROTEIN-RELATED"/>
    <property type="match status" value="1"/>
</dbReference>
<dbReference type="CDD" id="cd06324">
    <property type="entry name" value="PBP1_ABC_sugar_binding-like"/>
    <property type="match status" value="1"/>
</dbReference>
<protein>
    <submittedName>
        <fullName evidence="6">Monosaccharide ABC transporter substrate-binding protein (CUT2 family)</fullName>
    </submittedName>
</protein>
<feature type="signal peptide" evidence="4">
    <location>
        <begin position="1"/>
        <end position="22"/>
    </location>
</feature>
<dbReference type="RefSeq" id="WP_166645051.1">
    <property type="nucleotide sequence ID" value="NZ_SNYW01000007.1"/>
</dbReference>
<evidence type="ECO:0000313" key="7">
    <source>
        <dbReference type="Proteomes" id="UP000295783"/>
    </source>
</evidence>
<dbReference type="Gene3D" id="3.40.50.2300">
    <property type="match status" value="2"/>
</dbReference>
<dbReference type="GO" id="GO:0030313">
    <property type="term" value="C:cell envelope"/>
    <property type="evidence" value="ECO:0007669"/>
    <property type="project" value="UniProtKB-SubCell"/>
</dbReference>
<dbReference type="Pfam" id="PF13407">
    <property type="entry name" value="Peripla_BP_4"/>
    <property type="match status" value="1"/>
</dbReference>
<dbReference type="GO" id="GO:0030246">
    <property type="term" value="F:carbohydrate binding"/>
    <property type="evidence" value="ECO:0007669"/>
    <property type="project" value="UniProtKB-ARBA"/>
</dbReference>